<protein>
    <recommendedName>
        <fullName evidence="5">Secreted protein</fullName>
    </recommendedName>
</protein>
<sequence length="185" mass="19974">MWTGGVFYLILCAARMLKSESGTSSDCVVPLVIVPGDSVGRRAWRKEAGSFPLAQSILRGVETSVHKLPYLVVLDFPPTPPEMLLCLPGGNEGRRTLSAAGQLDTKALATSFICHRVRTGEARRLHTALRRWVRFLCGKALSALHLASKKASPGRVTAAVQHPPHPRPTGQRLGPGELKKCLPPA</sequence>
<keyword evidence="4" id="KW-1185">Reference proteome</keyword>
<evidence type="ECO:0000256" key="1">
    <source>
        <dbReference type="SAM" id="MobiDB-lite"/>
    </source>
</evidence>
<feature type="chain" id="PRO_5046454690" description="Secreted protein" evidence="2">
    <location>
        <begin position="20"/>
        <end position="185"/>
    </location>
</feature>
<reference evidence="3" key="1">
    <citation type="submission" date="2023-04" db="EMBL/GenBank/DDBJ databases">
        <authorList>
            <consortium name="ELIXIR-Norway"/>
        </authorList>
    </citation>
    <scope>NUCLEOTIDE SEQUENCE [LARGE SCALE GENOMIC DNA]</scope>
</reference>
<accession>A0ABN8YS29</accession>
<evidence type="ECO:0000313" key="4">
    <source>
        <dbReference type="Proteomes" id="UP001176941"/>
    </source>
</evidence>
<evidence type="ECO:0000256" key="2">
    <source>
        <dbReference type="SAM" id="SignalP"/>
    </source>
</evidence>
<proteinExistence type="predicted"/>
<evidence type="ECO:0000313" key="3">
    <source>
        <dbReference type="EMBL" id="CAI9164400.1"/>
    </source>
</evidence>
<feature type="region of interest" description="Disordered" evidence="1">
    <location>
        <begin position="152"/>
        <end position="185"/>
    </location>
</feature>
<dbReference type="EMBL" id="OX459959">
    <property type="protein sequence ID" value="CAI9164400.1"/>
    <property type="molecule type" value="Genomic_DNA"/>
</dbReference>
<evidence type="ECO:0008006" key="5">
    <source>
        <dbReference type="Google" id="ProtNLM"/>
    </source>
</evidence>
<feature type="signal peptide" evidence="2">
    <location>
        <begin position="1"/>
        <end position="19"/>
    </location>
</feature>
<keyword evidence="2" id="KW-0732">Signal</keyword>
<name>A0ABN8YS29_RANTA</name>
<dbReference type="Proteomes" id="UP001176941">
    <property type="component" value="Chromosome 23"/>
</dbReference>
<gene>
    <name evidence="3" type="ORF">MRATA1EN1_LOCUS13362</name>
</gene>
<organism evidence="3 4">
    <name type="scientific">Rangifer tarandus platyrhynchus</name>
    <name type="common">Svalbard reindeer</name>
    <dbReference type="NCBI Taxonomy" id="3082113"/>
    <lineage>
        <taxon>Eukaryota</taxon>
        <taxon>Metazoa</taxon>
        <taxon>Chordata</taxon>
        <taxon>Craniata</taxon>
        <taxon>Vertebrata</taxon>
        <taxon>Euteleostomi</taxon>
        <taxon>Mammalia</taxon>
        <taxon>Eutheria</taxon>
        <taxon>Laurasiatheria</taxon>
        <taxon>Artiodactyla</taxon>
        <taxon>Ruminantia</taxon>
        <taxon>Pecora</taxon>
        <taxon>Cervidae</taxon>
        <taxon>Odocoileinae</taxon>
        <taxon>Rangifer</taxon>
    </lineage>
</organism>